<evidence type="ECO:0000313" key="5">
    <source>
        <dbReference type="EMBL" id="COX03040.1"/>
    </source>
</evidence>
<dbReference type="InterPro" id="IPR011698">
    <property type="entry name" value="GATase_3"/>
</dbReference>
<dbReference type="EMBL" id="CNFU01000608">
    <property type="protein sequence ID" value="CKS18360.1"/>
    <property type="molecule type" value="Genomic_DNA"/>
</dbReference>
<dbReference type="PROSITE" id="PS51274">
    <property type="entry name" value="GATASE_COBBQ"/>
    <property type="match status" value="1"/>
</dbReference>
<organism evidence="3 8">
    <name type="scientific">Mycobacterium tuberculosis</name>
    <dbReference type="NCBI Taxonomy" id="1773"/>
    <lineage>
        <taxon>Bacteria</taxon>
        <taxon>Bacillati</taxon>
        <taxon>Actinomycetota</taxon>
        <taxon>Actinomycetes</taxon>
        <taxon>Mycobacteriales</taxon>
        <taxon>Mycobacteriaceae</taxon>
        <taxon>Mycobacterium</taxon>
        <taxon>Mycobacterium tuberculosis complex</taxon>
    </lineage>
</organism>
<dbReference type="EMBL" id="CSAJ01000660">
    <property type="protein sequence ID" value="COX03040.1"/>
    <property type="molecule type" value="Genomic_DNA"/>
</dbReference>
<evidence type="ECO:0000313" key="8">
    <source>
        <dbReference type="Proteomes" id="UP000049023"/>
    </source>
</evidence>
<evidence type="ECO:0000313" key="3">
    <source>
        <dbReference type="EMBL" id="CKS18360.1"/>
    </source>
</evidence>
<evidence type="ECO:0000313" key="6">
    <source>
        <dbReference type="Proteomes" id="UP000044938"/>
    </source>
</evidence>
<accession>A0A655FNQ9</accession>
<reference evidence="6 7" key="1">
    <citation type="submission" date="2015-03" db="EMBL/GenBank/DDBJ databases">
        <authorList>
            <consortium name="Pathogen Informatics"/>
        </authorList>
    </citation>
    <scope>NUCLEOTIDE SEQUENCE [LARGE SCALE GENOMIC DNA]</scope>
    <source>
        <strain evidence="3 8">Bir 187</strain>
        <strain evidence="5 6">M09401471</strain>
        <strain evidence="4 7">P00601463</strain>
    </source>
</reference>
<evidence type="ECO:0000313" key="7">
    <source>
        <dbReference type="Proteomes" id="UP000048600"/>
    </source>
</evidence>
<keyword evidence="1" id="KW-0315">Glutamine amidotransferase</keyword>
<name>A0A655FNQ9_MYCTX</name>
<dbReference type="PANTHER" id="PTHR21343:SF1">
    <property type="entry name" value="COBYRIC ACID SYNTHASE"/>
    <property type="match status" value="1"/>
</dbReference>
<dbReference type="Proteomes" id="UP000044938">
    <property type="component" value="Unassembled WGS sequence"/>
</dbReference>
<dbReference type="EMBL" id="CHKL01000218">
    <property type="protein sequence ID" value="COW29280.1"/>
    <property type="molecule type" value="Genomic_DNA"/>
</dbReference>
<dbReference type="Proteomes" id="UP000048600">
    <property type="component" value="Unassembled WGS sequence"/>
</dbReference>
<evidence type="ECO:0000256" key="1">
    <source>
        <dbReference type="ARBA" id="ARBA00022962"/>
    </source>
</evidence>
<gene>
    <name evidence="3" type="primary">cobQ1_2</name>
    <name evidence="5" type="synonym">cobQ1</name>
    <name evidence="5" type="ORF">ERS007720_03777</name>
    <name evidence="4" type="ORF">ERS007741_02096</name>
    <name evidence="3" type="ORF">ERS027661_02711</name>
</gene>
<dbReference type="SUPFAM" id="SSF52317">
    <property type="entry name" value="Class I glutamine amidotransferase-like"/>
    <property type="match status" value="1"/>
</dbReference>
<dbReference type="Pfam" id="PF07685">
    <property type="entry name" value="GATase_3"/>
    <property type="match status" value="1"/>
</dbReference>
<dbReference type="PANTHER" id="PTHR21343">
    <property type="entry name" value="DETHIOBIOTIN SYNTHETASE"/>
    <property type="match status" value="1"/>
</dbReference>
<proteinExistence type="predicted"/>
<dbReference type="Proteomes" id="UP000049023">
    <property type="component" value="Unassembled WGS sequence"/>
</dbReference>
<sequence>MLGRVIRDPYGIEGPGGQVTEVEGLGLLDVETAFSPHKVLRLPRGEGLGVPASGYEIHHGRITRGDTAEEFLGGARDGPVFGTMWHGSLEGDALREAFLRETLGLAPSGSCFLAARERRLDLLGDLVERHLDVDALLNLARHGCPPTLPFLAPGAP</sequence>
<evidence type="ECO:0000313" key="4">
    <source>
        <dbReference type="EMBL" id="COW29280.1"/>
    </source>
</evidence>
<dbReference type="GO" id="GO:0003824">
    <property type="term" value="F:catalytic activity"/>
    <property type="evidence" value="ECO:0007669"/>
    <property type="project" value="InterPro"/>
</dbReference>
<evidence type="ECO:0000259" key="2">
    <source>
        <dbReference type="Pfam" id="PF07685"/>
    </source>
</evidence>
<dbReference type="InterPro" id="IPR029062">
    <property type="entry name" value="Class_I_gatase-like"/>
</dbReference>
<protein>
    <submittedName>
        <fullName evidence="3">Cobyric acid synthase</fullName>
    </submittedName>
</protein>
<feature type="domain" description="CobB/CobQ-like glutamine amidotransferase" evidence="2">
    <location>
        <begin position="1"/>
        <end position="92"/>
    </location>
</feature>
<dbReference type="AlphaFoldDB" id="A0A655FNQ9"/>